<sequence>MVTLGRPPTHGKVPTGLTNLSQEFGGASYWLKVDESHFHSHSNIIPSADVSFDAPKSETLDNDESNNLYLDPHNGGISLIPKFYKFKKVENFPSISFHSPPFTSNTIPTRTSHSIKTNYPESATTEHKRGRHISPENEPKKIKRILANRESAQRSRMKKLEYIAQLERTVDALRAEVSILSPQVVCHEQQRNFLKLENNAIKQKISSFMNENAFKDAEFQVLKDEKERLWQLYLRNMQQNKQHKP</sequence>
<evidence type="ECO:0000259" key="5">
    <source>
        <dbReference type="PROSITE" id="PS50217"/>
    </source>
</evidence>
<dbReference type="GO" id="GO:0003700">
    <property type="term" value="F:DNA-binding transcription factor activity"/>
    <property type="evidence" value="ECO:0007669"/>
    <property type="project" value="InterPro"/>
</dbReference>
<evidence type="ECO:0000256" key="1">
    <source>
        <dbReference type="ARBA" id="ARBA00023015"/>
    </source>
</evidence>
<evidence type="ECO:0000313" key="6">
    <source>
        <dbReference type="EMBL" id="KAF5202048.1"/>
    </source>
</evidence>
<dbReference type="Proteomes" id="UP000554482">
    <property type="component" value="Unassembled WGS sequence"/>
</dbReference>
<dbReference type="InterPro" id="IPR052483">
    <property type="entry name" value="bZIP_transcription_regulators"/>
</dbReference>
<name>A0A7J6WZN4_THATH</name>
<dbReference type="CDD" id="cd14703">
    <property type="entry name" value="bZIP_plant_RF2"/>
    <property type="match status" value="1"/>
</dbReference>
<dbReference type="InterPro" id="IPR044759">
    <property type="entry name" value="bZIP_RF2"/>
</dbReference>
<keyword evidence="1" id="KW-0805">Transcription regulation</keyword>
<dbReference type="InterPro" id="IPR004827">
    <property type="entry name" value="bZIP"/>
</dbReference>
<dbReference type="SUPFAM" id="SSF57959">
    <property type="entry name" value="Leucine zipper domain"/>
    <property type="match status" value="1"/>
</dbReference>
<dbReference type="PANTHER" id="PTHR46391:SF13">
    <property type="entry name" value="ACTIVATOR OF SPOMIN LUC3"/>
    <property type="match status" value="1"/>
</dbReference>
<dbReference type="Gene3D" id="1.20.5.170">
    <property type="match status" value="1"/>
</dbReference>
<dbReference type="PANTHER" id="PTHR46391">
    <property type="entry name" value="BASIC LEUCINE ZIPPER 34"/>
    <property type="match status" value="1"/>
</dbReference>
<dbReference type="AlphaFoldDB" id="A0A7J6WZN4"/>
<dbReference type="EMBL" id="JABWDY010008634">
    <property type="protein sequence ID" value="KAF5202048.1"/>
    <property type="molecule type" value="Genomic_DNA"/>
</dbReference>
<evidence type="ECO:0000313" key="7">
    <source>
        <dbReference type="Proteomes" id="UP000554482"/>
    </source>
</evidence>
<comment type="caution">
    <text evidence="6">The sequence shown here is derived from an EMBL/GenBank/DDBJ whole genome shotgun (WGS) entry which is preliminary data.</text>
</comment>
<evidence type="ECO:0000256" key="2">
    <source>
        <dbReference type="ARBA" id="ARBA00023163"/>
    </source>
</evidence>
<dbReference type="Pfam" id="PF00170">
    <property type="entry name" value="bZIP_1"/>
    <property type="match status" value="1"/>
</dbReference>
<dbReference type="PROSITE" id="PS50217">
    <property type="entry name" value="BZIP"/>
    <property type="match status" value="1"/>
</dbReference>
<protein>
    <submittedName>
        <fullName evidence="6">Basic leucine zipper</fullName>
    </submittedName>
</protein>
<dbReference type="PROSITE" id="PS00036">
    <property type="entry name" value="BZIP_BASIC"/>
    <property type="match status" value="1"/>
</dbReference>
<keyword evidence="2" id="KW-0804">Transcription</keyword>
<dbReference type="SMART" id="SM00338">
    <property type="entry name" value="BRLZ"/>
    <property type="match status" value="1"/>
</dbReference>
<organism evidence="6 7">
    <name type="scientific">Thalictrum thalictroides</name>
    <name type="common">Rue-anemone</name>
    <name type="synonym">Anemone thalictroides</name>
    <dbReference type="NCBI Taxonomy" id="46969"/>
    <lineage>
        <taxon>Eukaryota</taxon>
        <taxon>Viridiplantae</taxon>
        <taxon>Streptophyta</taxon>
        <taxon>Embryophyta</taxon>
        <taxon>Tracheophyta</taxon>
        <taxon>Spermatophyta</taxon>
        <taxon>Magnoliopsida</taxon>
        <taxon>Ranunculales</taxon>
        <taxon>Ranunculaceae</taxon>
        <taxon>Thalictroideae</taxon>
        <taxon>Thalictrum</taxon>
    </lineage>
</organism>
<accession>A0A7J6WZN4</accession>
<reference evidence="6 7" key="1">
    <citation type="submission" date="2020-06" db="EMBL/GenBank/DDBJ databases">
        <title>Transcriptomic and genomic resources for Thalictrum thalictroides and T. hernandezii: Facilitating candidate gene discovery in an emerging model plant lineage.</title>
        <authorList>
            <person name="Arias T."/>
            <person name="Riano-Pachon D.M."/>
            <person name="Di Stilio V.S."/>
        </authorList>
    </citation>
    <scope>NUCLEOTIDE SEQUENCE [LARGE SCALE GENOMIC DNA]</scope>
    <source>
        <strain evidence="7">cv. WT478/WT964</strain>
        <tissue evidence="6">Leaves</tissue>
    </source>
</reference>
<gene>
    <name evidence="6" type="ORF">FRX31_008365</name>
</gene>
<evidence type="ECO:0000256" key="3">
    <source>
        <dbReference type="ARBA" id="ARBA00023242"/>
    </source>
</evidence>
<feature type="compositionally biased region" description="Polar residues" evidence="4">
    <location>
        <begin position="103"/>
        <end position="123"/>
    </location>
</feature>
<dbReference type="OrthoDB" id="1435597at2759"/>
<feature type="region of interest" description="Disordered" evidence="4">
    <location>
        <begin position="103"/>
        <end position="134"/>
    </location>
</feature>
<dbReference type="GO" id="GO:0045893">
    <property type="term" value="P:positive regulation of DNA-templated transcription"/>
    <property type="evidence" value="ECO:0007669"/>
    <property type="project" value="TreeGrafter"/>
</dbReference>
<proteinExistence type="predicted"/>
<keyword evidence="3" id="KW-0539">Nucleus</keyword>
<dbReference type="InterPro" id="IPR046347">
    <property type="entry name" value="bZIP_sf"/>
</dbReference>
<dbReference type="GO" id="GO:0005634">
    <property type="term" value="C:nucleus"/>
    <property type="evidence" value="ECO:0007669"/>
    <property type="project" value="TreeGrafter"/>
</dbReference>
<evidence type="ECO:0000256" key="4">
    <source>
        <dbReference type="SAM" id="MobiDB-lite"/>
    </source>
</evidence>
<feature type="domain" description="BZIP" evidence="5">
    <location>
        <begin position="138"/>
        <end position="201"/>
    </location>
</feature>
<keyword evidence="7" id="KW-1185">Reference proteome</keyword>
<dbReference type="GO" id="GO:0003677">
    <property type="term" value="F:DNA binding"/>
    <property type="evidence" value="ECO:0007669"/>
    <property type="project" value="TreeGrafter"/>
</dbReference>